<accession>Q5B346</accession>
<organism evidence="1 2">
    <name type="scientific">Emericella nidulans (strain FGSC A4 / ATCC 38163 / CBS 112.46 / NRRL 194 / M139)</name>
    <name type="common">Aspergillus nidulans</name>
    <dbReference type="NCBI Taxonomy" id="227321"/>
    <lineage>
        <taxon>Eukaryota</taxon>
        <taxon>Fungi</taxon>
        <taxon>Dikarya</taxon>
        <taxon>Ascomycota</taxon>
        <taxon>Pezizomycotina</taxon>
        <taxon>Eurotiomycetes</taxon>
        <taxon>Eurotiomycetidae</taxon>
        <taxon>Eurotiales</taxon>
        <taxon>Aspergillaceae</taxon>
        <taxon>Aspergillus</taxon>
        <taxon>Aspergillus subgen. Nidulantes</taxon>
    </lineage>
</organism>
<evidence type="ECO:0000313" key="1">
    <source>
        <dbReference type="EMBL" id="CBF76237.1"/>
    </source>
</evidence>
<dbReference type="InParanoid" id="Q5B346"/>
<dbReference type="OMA" id="CKDHLKH"/>
<dbReference type="HOGENOM" id="CLU_024752_0_0_1"/>
<name>Q5B346_EMENI</name>
<evidence type="ECO:0008006" key="3">
    <source>
        <dbReference type="Google" id="ProtNLM"/>
    </source>
</evidence>
<reference evidence="2" key="1">
    <citation type="journal article" date="2005" name="Nature">
        <title>Sequencing of Aspergillus nidulans and comparative analysis with A. fumigatus and A. oryzae.</title>
        <authorList>
            <person name="Galagan J.E."/>
            <person name="Calvo S.E."/>
            <person name="Cuomo C."/>
            <person name="Ma L.J."/>
            <person name="Wortman J.R."/>
            <person name="Batzoglou S."/>
            <person name="Lee S.I."/>
            <person name="Basturkmen M."/>
            <person name="Spevak C.C."/>
            <person name="Clutterbuck J."/>
            <person name="Kapitonov V."/>
            <person name="Jurka J."/>
            <person name="Scazzocchio C."/>
            <person name="Farman M."/>
            <person name="Butler J."/>
            <person name="Purcell S."/>
            <person name="Harris S."/>
            <person name="Braus G.H."/>
            <person name="Draht O."/>
            <person name="Busch S."/>
            <person name="D'Enfert C."/>
            <person name="Bouchier C."/>
            <person name="Goldman G.H."/>
            <person name="Bell-Pedersen D."/>
            <person name="Griffiths-Jones S."/>
            <person name="Doonan J.H."/>
            <person name="Yu J."/>
            <person name="Vienken K."/>
            <person name="Pain A."/>
            <person name="Freitag M."/>
            <person name="Selker E.U."/>
            <person name="Archer D.B."/>
            <person name="Penalva M.A."/>
            <person name="Oakley B.R."/>
            <person name="Momany M."/>
            <person name="Tanaka T."/>
            <person name="Kumagai T."/>
            <person name="Asai K."/>
            <person name="Machida M."/>
            <person name="Nierman W.C."/>
            <person name="Denning D.W."/>
            <person name="Caddick M."/>
            <person name="Hynes M."/>
            <person name="Paoletti M."/>
            <person name="Fischer R."/>
            <person name="Miller B."/>
            <person name="Dyer P."/>
            <person name="Sachs M.S."/>
            <person name="Osmani S.A."/>
            <person name="Birren B.W."/>
        </authorList>
    </citation>
    <scope>NUCLEOTIDE SEQUENCE [LARGE SCALE GENOMIC DNA]</scope>
    <source>
        <strain evidence="2">FGSC A4 / ATCC 38163 / CBS 112.46 / NRRL 194 / M139</strain>
    </source>
</reference>
<gene>
    <name evidence="1" type="ORF">ANIA_05034</name>
</gene>
<accession>C8V851</accession>
<dbReference type="RefSeq" id="XP_662638.1">
    <property type="nucleotide sequence ID" value="XM_657546.1"/>
</dbReference>
<dbReference type="GeneID" id="2872832"/>
<dbReference type="eggNOG" id="ENOG502S4P6">
    <property type="taxonomic scope" value="Eukaryota"/>
</dbReference>
<sequence length="385" mass="43515">MALVIPVEICHMVVDQVATVERDYSLCDIFPYALKQSARSELKTLRLVSRNFCAAASSHLFKHIVAPADSSIRGRNSLQRLAEISRSKYSAHVRHLETGYCRWPSYHSTSFGQDIQDLAGLLSLCLAQLSNLRVLKFRASSESLTREQESTAIRAIVSTLRYVALPRLEGLELFFPVAHDFKCFFSSGSTSLHIPMENILRRLKYLGLHVTAYTQERGQRYWGTPVLPAHAALPNDLHAAHLLSTDVLPFGIIRFSPALRLTSLRLVRILIRFDHFRALIDQCKDHLKHIELCLVQLQSGTWHAVLTQLRQLPYLIDVCINSCGYPATGPNAHLAGILPEPDDPKPLETMNFADHEGLYELKEFVNANRVTLGLDPFESTDSRWY</sequence>
<reference evidence="2" key="2">
    <citation type="journal article" date="2009" name="Fungal Genet. Biol.">
        <title>The 2008 update of the Aspergillus nidulans genome annotation: a community effort.</title>
        <authorList>
            <person name="Wortman J.R."/>
            <person name="Gilsenan J.M."/>
            <person name="Joardar V."/>
            <person name="Deegan J."/>
            <person name="Clutterbuck J."/>
            <person name="Andersen M.R."/>
            <person name="Archer D."/>
            <person name="Bencina M."/>
            <person name="Braus G."/>
            <person name="Coutinho P."/>
            <person name="von Dohren H."/>
            <person name="Doonan J."/>
            <person name="Driessen A.J."/>
            <person name="Durek P."/>
            <person name="Espeso E."/>
            <person name="Fekete E."/>
            <person name="Flipphi M."/>
            <person name="Estrada C.G."/>
            <person name="Geysens S."/>
            <person name="Goldman G."/>
            <person name="de Groot P.W."/>
            <person name="Hansen K."/>
            <person name="Harris S.D."/>
            <person name="Heinekamp T."/>
            <person name="Helmstaedt K."/>
            <person name="Henrissat B."/>
            <person name="Hofmann G."/>
            <person name="Homan T."/>
            <person name="Horio T."/>
            <person name="Horiuchi H."/>
            <person name="James S."/>
            <person name="Jones M."/>
            <person name="Karaffa L."/>
            <person name="Karanyi Z."/>
            <person name="Kato M."/>
            <person name="Keller N."/>
            <person name="Kelly D.E."/>
            <person name="Kiel J.A."/>
            <person name="Kim J.M."/>
            <person name="van der Klei I.J."/>
            <person name="Klis F.M."/>
            <person name="Kovalchuk A."/>
            <person name="Krasevec N."/>
            <person name="Kubicek C.P."/>
            <person name="Liu B."/>
            <person name="Maccabe A."/>
            <person name="Meyer V."/>
            <person name="Mirabito P."/>
            <person name="Miskei M."/>
            <person name="Mos M."/>
            <person name="Mullins J."/>
            <person name="Nelson D.R."/>
            <person name="Nielsen J."/>
            <person name="Oakley B.R."/>
            <person name="Osmani S.A."/>
            <person name="Pakula T."/>
            <person name="Paszewski A."/>
            <person name="Paulsen I."/>
            <person name="Pilsyk S."/>
            <person name="Pocsi I."/>
            <person name="Punt P.J."/>
            <person name="Ram A.F."/>
            <person name="Ren Q."/>
            <person name="Robellet X."/>
            <person name="Robson G."/>
            <person name="Seiboth B."/>
            <person name="van Solingen P."/>
            <person name="Specht T."/>
            <person name="Sun J."/>
            <person name="Taheri-Talesh N."/>
            <person name="Takeshita N."/>
            <person name="Ussery D."/>
            <person name="vanKuyk P.A."/>
            <person name="Visser H."/>
            <person name="van de Vondervoort P.J."/>
            <person name="de Vries R.P."/>
            <person name="Walton J."/>
            <person name="Xiang X."/>
            <person name="Xiong Y."/>
            <person name="Zeng A.P."/>
            <person name="Brandt B.W."/>
            <person name="Cornell M.J."/>
            <person name="van den Hondel C.A."/>
            <person name="Visser J."/>
            <person name="Oliver S.G."/>
            <person name="Turner G."/>
        </authorList>
    </citation>
    <scope>GENOME REANNOTATION</scope>
    <source>
        <strain evidence="2">FGSC A4 / ATCC 38163 / CBS 112.46 / NRRL 194 / M139</strain>
    </source>
</reference>
<dbReference type="Proteomes" id="UP000000560">
    <property type="component" value="Chromosome III"/>
</dbReference>
<dbReference type="OrthoDB" id="4505556at2759"/>
<protein>
    <recommendedName>
        <fullName evidence="3">F-box domain-containing protein</fullName>
    </recommendedName>
</protein>
<dbReference type="AlphaFoldDB" id="Q5B346"/>
<dbReference type="STRING" id="227321.Q5B346"/>
<dbReference type="KEGG" id="ani:ANIA_05034"/>
<dbReference type="EMBL" id="BN001303">
    <property type="protein sequence ID" value="CBF76237.1"/>
    <property type="molecule type" value="Genomic_DNA"/>
</dbReference>
<keyword evidence="2" id="KW-1185">Reference proteome</keyword>
<evidence type="ECO:0000313" key="2">
    <source>
        <dbReference type="Proteomes" id="UP000000560"/>
    </source>
</evidence>
<proteinExistence type="predicted"/>